<dbReference type="Pfam" id="PF14353">
    <property type="entry name" value="CpXC"/>
    <property type="match status" value="1"/>
</dbReference>
<feature type="domain" description="CpXC" evidence="1">
    <location>
        <begin position="8"/>
        <end position="123"/>
    </location>
</feature>
<sequence>MKSIYVALTCRNCGYQTHKQSETLILSDFEPYLKKQLIDETYFSAICPCCKNKIDFLHPCLFVEKKYRYILFIKAKHDQKATDHLLYQEKAYCKRYVDNTTKIKETMKILEDGYDDRAIAIMKLKLLLHLRKQEKHPVCITYFDSEKEQSSIWFKVKTEEGEEMMAVHMQIYDNILNILPKDDHEHYQNIDLEWAIQFQKKNLKQK</sequence>
<evidence type="ECO:0000313" key="3">
    <source>
        <dbReference type="Proteomes" id="UP000464754"/>
    </source>
</evidence>
<organism evidence="2 3">
    <name type="scientific">Amedibacterium intestinale</name>
    <dbReference type="NCBI Taxonomy" id="2583452"/>
    <lineage>
        <taxon>Bacteria</taxon>
        <taxon>Bacillati</taxon>
        <taxon>Bacillota</taxon>
        <taxon>Erysipelotrichia</taxon>
        <taxon>Erysipelotrichales</taxon>
        <taxon>Erysipelotrichaceae</taxon>
        <taxon>Amedibacterium</taxon>
    </lineage>
</organism>
<name>A0A6N4TIG0_9FIRM</name>
<dbReference type="EMBL" id="AP019695">
    <property type="protein sequence ID" value="BBK22274.1"/>
    <property type="molecule type" value="Genomic_DNA"/>
</dbReference>
<protein>
    <recommendedName>
        <fullName evidence="1">CpXC domain-containing protein</fullName>
    </recommendedName>
</protein>
<gene>
    <name evidence="2" type="ORF">Aargi30884_11770</name>
</gene>
<proteinExistence type="predicted"/>
<keyword evidence="3" id="KW-1185">Reference proteome</keyword>
<dbReference type="RefSeq" id="WP_115715435.1">
    <property type="nucleotide sequence ID" value="NZ_AP019695.1"/>
</dbReference>
<dbReference type="AlphaFoldDB" id="A0A6N4TIG0"/>
<dbReference type="KEGG" id="aarg:Aargi30884_11770"/>
<accession>A0A6N4TIG0</accession>
<dbReference type="Proteomes" id="UP000464754">
    <property type="component" value="Chromosome"/>
</dbReference>
<dbReference type="InterPro" id="IPR025682">
    <property type="entry name" value="CpXC_dom"/>
</dbReference>
<evidence type="ECO:0000313" key="2">
    <source>
        <dbReference type="EMBL" id="BBK22274.1"/>
    </source>
</evidence>
<reference evidence="3" key="1">
    <citation type="submission" date="2019-05" db="EMBL/GenBank/DDBJ databases">
        <title>Complete genome sequencing of Absiella argi strain JCM 30884.</title>
        <authorList>
            <person name="Sakamoto M."/>
            <person name="Murakami T."/>
            <person name="Mori H."/>
        </authorList>
    </citation>
    <scope>NUCLEOTIDE SEQUENCE [LARGE SCALE GENOMIC DNA]</scope>
    <source>
        <strain evidence="3">JCM 30884</strain>
    </source>
</reference>
<evidence type="ECO:0000259" key="1">
    <source>
        <dbReference type="Pfam" id="PF14353"/>
    </source>
</evidence>